<proteinExistence type="predicted"/>
<sequence length="867" mass="95323">MLWRVGRGCRQSLHPQASAHAPILLRSSFVLALVNQVVHTRWSHRMALATQHTHTPAKSRHATASNDLPPLTDVSIAASKAPIRRSTTASRGGKPGDKAHLPPELLAVIDSALIWTASKQTLSGLLDSIPGKADFSRVFADNRKVGKLAGRMIDTPAPRRALRVLVIADRLECALKREQYEALAHQLAAVGEWTLIVSIVALARRQLGRLNGRLLDWRIRALTKAGKFFLLDDMLEQFEKDGQQPSKRTFQLLASGYIRNRNLPKAMEVLQKMSEAGFQIDPSTHAVVTAAYRTLGPDEALQTQALEALGTADSRTATYILNALMQLSLDAHDTKRLTALLELFDLATLMSPILPSAGSTSPHDGDNVASSLPFIPLRHLSAHRVVPDVATYTILLNHVSVHRHLSTAFNLSRHLKEADIIPDSLLVAALVRVHFAIDRPDIAFRIMSSLCTGNTEAQDILTRVGPTSSGRKDCNHLPPINIKLTTAIFNAFVDGIISACGLEGMWAALQLMRACSVSPDGQTAELFVGYLKKEEGALPGQISRILRDLLSTTTSPISIRHLDVILEVVLRREVRRAKRSGWNNTEALIPRGRDPTNPKHGAPAMRTDEPFDPTAGVQLTTRSPSLAQFAPLLRSVADRGARTDRSMLALRIRHDAVSKNDISAAKDAFQIMLNRGLHPTHYHFSALMEGYVATGELRAAEALMDAAARGGVRPNQVMYTILIVGHARRRDPDRALEVLREMVAAGIKPDIPVVDAIASAFFAVGEFRAAHHILMKLWPHGAPLPDDLYNAPLKVLVQRLRSLHPGGRITKAVLSGKKRRPLSWKLDRIMEIWKLTTRLRGEEVVVSDDYRSTKDAAKADDLESRTS</sequence>
<name>A0ACB8TIY0_9AGAM</name>
<gene>
    <name evidence="1" type="ORF">BV25DRAFT_571363</name>
</gene>
<protein>
    <submittedName>
        <fullName evidence="1">Uncharacterized protein</fullName>
    </submittedName>
</protein>
<comment type="caution">
    <text evidence="1">The sequence shown here is derived from an EMBL/GenBank/DDBJ whole genome shotgun (WGS) entry which is preliminary data.</text>
</comment>
<keyword evidence="2" id="KW-1185">Reference proteome</keyword>
<accession>A0ACB8TIY0</accession>
<evidence type="ECO:0000313" key="2">
    <source>
        <dbReference type="Proteomes" id="UP000814140"/>
    </source>
</evidence>
<reference evidence="1" key="2">
    <citation type="journal article" date="2022" name="New Phytol.">
        <title>Evolutionary transition to the ectomycorrhizal habit in the genomes of a hyperdiverse lineage of mushroom-forming fungi.</title>
        <authorList>
            <person name="Looney B."/>
            <person name="Miyauchi S."/>
            <person name="Morin E."/>
            <person name="Drula E."/>
            <person name="Courty P.E."/>
            <person name="Kohler A."/>
            <person name="Kuo A."/>
            <person name="LaButti K."/>
            <person name="Pangilinan J."/>
            <person name="Lipzen A."/>
            <person name="Riley R."/>
            <person name="Andreopoulos W."/>
            <person name="He G."/>
            <person name="Johnson J."/>
            <person name="Nolan M."/>
            <person name="Tritt A."/>
            <person name="Barry K.W."/>
            <person name="Grigoriev I.V."/>
            <person name="Nagy L.G."/>
            <person name="Hibbett D."/>
            <person name="Henrissat B."/>
            <person name="Matheny P.B."/>
            <person name="Labbe J."/>
            <person name="Martin F.M."/>
        </authorList>
    </citation>
    <scope>NUCLEOTIDE SEQUENCE</scope>
    <source>
        <strain evidence="1">HHB10654</strain>
    </source>
</reference>
<dbReference type="EMBL" id="MU277188">
    <property type="protein sequence ID" value="KAI0068382.1"/>
    <property type="molecule type" value="Genomic_DNA"/>
</dbReference>
<reference evidence="1" key="1">
    <citation type="submission" date="2021-03" db="EMBL/GenBank/DDBJ databases">
        <authorList>
            <consortium name="DOE Joint Genome Institute"/>
            <person name="Ahrendt S."/>
            <person name="Looney B.P."/>
            <person name="Miyauchi S."/>
            <person name="Morin E."/>
            <person name="Drula E."/>
            <person name="Courty P.E."/>
            <person name="Chicoki N."/>
            <person name="Fauchery L."/>
            <person name="Kohler A."/>
            <person name="Kuo A."/>
            <person name="Labutti K."/>
            <person name="Pangilinan J."/>
            <person name="Lipzen A."/>
            <person name="Riley R."/>
            <person name="Andreopoulos W."/>
            <person name="He G."/>
            <person name="Johnson J."/>
            <person name="Barry K.W."/>
            <person name="Grigoriev I.V."/>
            <person name="Nagy L."/>
            <person name="Hibbett D."/>
            <person name="Henrissat B."/>
            <person name="Matheny P.B."/>
            <person name="Labbe J."/>
            <person name="Martin F."/>
        </authorList>
    </citation>
    <scope>NUCLEOTIDE SEQUENCE</scope>
    <source>
        <strain evidence="1">HHB10654</strain>
    </source>
</reference>
<organism evidence="1 2">
    <name type="scientific">Artomyces pyxidatus</name>
    <dbReference type="NCBI Taxonomy" id="48021"/>
    <lineage>
        <taxon>Eukaryota</taxon>
        <taxon>Fungi</taxon>
        <taxon>Dikarya</taxon>
        <taxon>Basidiomycota</taxon>
        <taxon>Agaricomycotina</taxon>
        <taxon>Agaricomycetes</taxon>
        <taxon>Russulales</taxon>
        <taxon>Auriscalpiaceae</taxon>
        <taxon>Artomyces</taxon>
    </lineage>
</organism>
<evidence type="ECO:0000313" key="1">
    <source>
        <dbReference type="EMBL" id="KAI0068382.1"/>
    </source>
</evidence>
<dbReference type="Proteomes" id="UP000814140">
    <property type="component" value="Unassembled WGS sequence"/>
</dbReference>